<evidence type="ECO:0000256" key="2">
    <source>
        <dbReference type="ARBA" id="ARBA00022723"/>
    </source>
</evidence>
<dbReference type="SUPFAM" id="SSF57933">
    <property type="entry name" value="TAZ domain"/>
    <property type="match status" value="1"/>
</dbReference>
<evidence type="ECO:0000256" key="1">
    <source>
        <dbReference type="ARBA" id="ARBA00004906"/>
    </source>
</evidence>
<dbReference type="AlphaFoldDB" id="A0AAV8BZD4"/>
<evidence type="ECO:0000256" key="3">
    <source>
        <dbReference type="ARBA" id="ARBA00022771"/>
    </source>
</evidence>
<feature type="domain" description="BTB" evidence="7">
    <location>
        <begin position="55"/>
        <end position="169"/>
    </location>
</feature>
<dbReference type="FunFam" id="1.25.40.420:FF:000012">
    <property type="entry name" value="BTB/POZ and TAZ domain-containing protein 2"/>
    <property type="match status" value="1"/>
</dbReference>
<dbReference type="SMART" id="SM00225">
    <property type="entry name" value="BTB"/>
    <property type="match status" value="1"/>
</dbReference>
<evidence type="ECO:0000256" key="6">
    <source>
        <dbReference type="SAM" id="MobiDB-lite"/>
    </source>
</evidence>
<gene>
    <name evidence="10" type="ORF">LUZ62_049711</name>
    <name evidence="9" type="ORF">LUZ62_082986</name>
</gene>
<evidence type="ECO:0000313" key="11">
    <source>
        <dbReference type="Proteomes" id="UP001140206"/>
    </source>
</evidence>
<dbReference type="GO" id="GO:0006355">
    <property type="term" value="P:regulation of DNA-templated transcription"/>
    <property type="evidence" value="ECO:0007669"/>
    <property type="project" value="UniProtKB-ARBA"/>
</dbReference>
<keyword evidence="2" id="KW-0479">Metal-binding</keyword>
<dbReference type="GO" id="GO:0009725">
    <property type="term" value="P:response to hormone"/>
    <property type="evidence" value="ECO:0007669"/>
    <property type="project" value="UniProtKB-ARBA"/>
</dbReference>
<organism evidence="9 11">
    <name type="scientific">Rhynchospora pubera</name>
    <dbReference type="NCBI Taxonomy" id="906938"/>
    <lineage>
        <taxon>Eukaryota</taxon>
        <taxon>Viridiplantae</taxon>
        <taxon>Streptophyta</taxon>
        <taxon>Embryophyta</taxon>
        <taxon>Tracheophyta</taxon>
        <taxon>Spermatophyta</taxon>
        <taxon>Magnoliopsida</taxon>
        <taxon>Liliopsida</taxon>
        <taxon>Poales</taxon>
        <taxon>Cyperaceae</taxon>
        <taxon>Cyperoideae</taxon>
        <taxon>Rhynchosporeae</taxon>
        <taxon>Rhynchospora</taxon>
    </lineage>
</organism>
<accession>A0AAV8BZD4</accession>
<keyword evidence="11" id="KW-1185">Reference proteome</keyword>
<dbReference type="GO" id="GO:0009751">
    <property type="term" value="P:response to salicylic acid"/>
    <property type="evidence" value="ECO:0007669"/>
    <property type="project" value="UniProtKB-ARBA"/>
</dbReference>
<protein>
    <submittedName>
        <fullName evidence="9">BTB and TAZ domain protein 1</fullName>
    </submittedName>
</protein>
<dbReference type="Gene3D" id="1.20.1020.10">
    <property type="entry name" value="TAZ domain"/>
    <property type="match status" value="1"/>
</dbReference>
<dbReference type="InterPro" id="IPR000197">
    <property type="entry name" value="Znf_TAZ"/>
</dbReference>
<keyword evidence="4" id="KW-0833">Ubl conjugation pathway</keyword>
<dbReference type="Proteomes" id="UP001140206">
    <property type="component" value="Chromosome 2"/>
</dbReference>
<reference evidence="9" key="1">
    <citation type="submission" date="2022-08" db="EMBL/GenBank/DDBJ databases">
        <authorList>
            <person name="Marques A."/>
        </authorList>
    </citation>
    <scope>NUCLEOTIDE SEQUENCE</scope>
    <source>
        <strain evidence="9">RhyPub2mFocal</strain>
        <tissue evidence="9">Leaves</tissue>
    </source>
</reference>
<evidence type="ECO:0000259" key="7">
    <source>
        <dbReference type="SMART" id="SM00225"/>
    </source>
</evidence>
<dbReference type="Proteomes" id="UP001140206">
    <property type="component" value="Chromosome 5"/>
</dbReference>
<dbReference type="InterPro" id="IPR035898">
    <property type="entry name" value="TAZ_dom_sf"/>
</dbReference>
<comment type="caution">
    <text evidence="9">The sequence shown here is derived from an EMBL/GenBank/DDBJ whole genome shotgun (WGS) entry which is preliminary data.</text>
</comment>
<dbReference type="InterPro" id="IPR044513">
    <property type="entry name" value="BT1/2/3/4/5"/>
</dbReference>
<dbReference type="CDD" id="cd14733">
    <property type="entry name" value="BACK"/>
    <property type="match status" value="1"/>
</dbReference>
<dbReference type="GO" id="GO:0008270">
    <property type="term" value="F:zinc ion binding"/>
    <property type="evidence" value="ECO:0007669"/>
    <property type="project" value="UniProtKB-KW"/>
</dbReference>
<comment type="pathway">
    <text evidence="1">Protein modification; protein ubiquitination.</text>
</comment>
<dbReference type="GO" id="GO:0005516">
    <property type="term" value="F:calmodulin binding"/>
    <property type="evidence" value="ECO:0007669"/>
    <property type="project" value="UniProtKB-ARBA"/>
</dbReference>
<keyword evidence="5" id="KW-0862">Zinc</keyword>
<feature type="domain" description="TAZ-type" evidence="8">
    <location>
        <begin position="245"/>
        <end position="334"/>
    </location>
</feature>
<dbReference type="GO" id="GO:0042542">
    <property type="term" value="P:response to hydrogen peroxide"/>
    <property type="evidence" value="ECO:0007669"/>
    <property type="project" value="UniProtKB-ARBA"/>
</dbReference>
<dbReference type="PANTHER" id="PTHR46287:SF4">
    <property type="entry name" value="BTB_POZ AND TAZ DOMAIN-CONTAINING PROTEIN 2"/>
    <property type="match status" value="1"/>
</dbReference>
<dbReference type="EMBL" id="JAMFTS010000005">
    <property type="protein sequence ID" value="KAJ4748581.1"/>
    <property type="molecule type" value="Genomic_DNA"/>
</dbReference>
<evidence type="ECO:0000313" key="10">
    <source>
        <dbReference type="EMBL" id="KAJ4798465.1"/>
    </source>
</evidence>
<dbReference type="InterPro" id="IPR011333">
    <property type="entry name" value="SKP1/BTB/POZ_sf"/>
</dbReference>
<dbReference type="GO" id="GO:0005634">
    <property type="term" value="C:nucleus"/>
    <property type="evidence" value="ECO:0007669"/>
    <property type="project" value="TreeGrafter"/>
</dbReference>
<dbReference type="EMBL" id="JAMFTS010000002">
    <property type="protein sequence ID" value="KAJ4798465.1"/>
    <property type="molecule type" value="Genomic_DNA"/>
</dbReference>
<evidence type="ECO:0000313" key="9">
    <source>
        <dbReference type="EMBL" id="KAJ4748581.1"/>
    </source>
</evidence>
<dbReference type="InterPro" id="IPR000210">
    <property type="entry name" value="BTB/POZ_dom"/>
</dbReference>
<dbReference type="Pfam" id="PF02135">
    <property type="entry name" value="zf-TAZ"/>
    <property type="match status" value="1"/>
</dbReference>
<feature type="region of interest" description="Disordered" evidence="6">
    <location>
        <begin position="1"/>
        <end position="26"/>
    </location>
</feature>
<keyword evidence="3" id="KW-0863">Zinc-finger</keyword>
<sequence>MLPPSLYKQNKRQSLHSPTNETEHPPSLVEILLLRSPQTTKERMAIDTNGASYEQDVQIVTSSGKRIPADSSLLASASLVLERMLELEKERRNEKSRKSKTATGAQSKIRIRMLGVPHEAVAAFIRSLQSRFTIEEEIEIYGMHLLVLSHVYQVSWLKRRCEMVLANLLTTETILDVLQLSRLCDAQWLHLRCLRFLVKDFGAVQETEAWRFLQDNDPWLELEILQFMDESDLRRKRRRRRRSKQQVYIELNEIMECLQHICEEGCTEVGPMDRAPTRTPCKRFEMCRGIQLLFRHFASCHNKSCMRCRRMWQLLRLHSALCDHTTSCKVPLCMHFKVKAEQEQTQQKEASKWDLLVRKMKVIKVMSTMTKKLKVTLP</sequence>
<evidence type="ECO:0000256" key="4">
    <source>
        <dbReference type="ARBA" id="ARBA00022786"/>
    </source>
</evidence>
<evidence type="ECO:0000256" key="5">
    <source>
        <dbReference type="ARBA" id="ARBA00022833"/>
    </source>
</evidence>
<dbReference type="PANTHER" id="PTHR46287">
    <property type="entry name" value="BTB/POZ AND TAZ DOMAIN-CONTAINING PROTEIN 3-RELATED"/>
    <property type="match status" value="1"/>
</dbReference>
<evidence type="ECO:0000259" key="8">
    <source>
        <dbReference type="SMART" id="SM00551"/>
    </source>
</evidence>
<name>A0AAV8BZD4_9POAL</name>
<dbReference type="Gene3D" id="1.25.40.420">
    <property type="match status" value="1"/>
</dbReference>
<dbReference type="SMART" id="SM00551">
    <property type="entry name" value="ZnF_TAZ"/>
    <property type="match status" value="1"/>
</dbReference>
<dbReference type="Gene3D" id="3.30.710.10">
    <property type="entry name" value="Potassium Channel Kv1.1, Chain A"/>
    <property type="match status" value="1"/>
</dbReference>
<proteinExistence type="predicted"/>